<gene>
    <name evidence="1" type="ORF">SCF082_LOCUS18157</name>
</gene>
<dbReference type="Proteomes" id="UP001642464">
    <property type="component" value="Unassembled WGS sequence"/>
</dbReference>
<dbReference type="EMBL" id="CAXAMM010012113">
    <property type="protein sequence ID" value="CAK9027968.1"/>
    <property type="molecule type" value="Genomic_DNA"/>
</dbReference>
<organism evidence="1 2">
    <name type="scientific">Durusdinium trenchii</name>
    <dbReference type="NCBI Taxonomy" id="1381693"/>
    <lineage>
        <taxon>Eukaryota</taxon>
        <taxon>Sar</taxon>
        <taxon>Alveolata</taxon>
        <taxon>Dinophyceae</taxon>
        <taxon>Suessiales</taxon>
        <taxon>Symbiodiniaceae</taxon>
        <taxon>Durusdinium</taxon>
    </lineage>
</organism>
<protein>
    <submittedName>
        <fullName evidence="1">Uncharacterized protein</fullName>
    </submittedName>
</protein>
<accession>A0ABP0KMS9</accession>
<evidence type="ECO:0000313" key="1">
    <source>
        <dbReference type="EMBL" id="CAK9027968.1"/>
    </source>
</evidence>
<keyword evidence="2" id="KW-1185">Reference proteome</keyword>
<proteinExistence type="predicted"/>
<evidence type="ECO:0000313" key="2">
    <source>
        <dbReference type="Proteomes" id="UP001642464"/>
    </source>
</evidence>
<comment type="caution">
    <text evidence="1">The sequence shown here is derived from an EMBL/GenBank/DDBJ whole genome shotgun (WGS) entry which is preliminary data.</text>
</comment>
<sequence length="152" mass="16860">MVASNAPVQLFATSPRLSPKGLVAFRALSATLLLGHQVAHAAYWATMFGGKSWFYLLYITHWTMNLDSKPLSLGPGRSFGLGTAQTNQHNENHSHTFICLNKKQAANLAQNLARNVQSTRTLIGTSRKMPRSKWSACALWCVHWFAGCAPFW</sequence>
<name>A0ABP0KMS9_9DINO</name>
<reference evidence="1 2" key="1">
    <citation type="submission" date="2024-02" db="EMBL/GenBank/DDBJ databases">
        <authorList>
            <person name="Chen Y."/>
            <person name="Shah S."/>
            <person name="Dougan E. K."/>
            <person name="Thang M."/>
            <person name="Chan C."/>
        </authorList>
    </citation>
    <scope>NUCLEOTIDE SEQUENCE [LARGE SCALE GENOMIC DNA]</scope>
</reference>